<dbReference type="InterPro" id="IPR051302">
    <property type="entry name" value="Dual_SerThr-Tyr_Kinase"/>
</dbReference>
<dbReference type="GO" id="GO:0044344">
    <property type="term" value="P:cellular response to fibroblast growth factor stimulus"/>
    <property type="evidence" value="ECO:0007669"/>
    <property type="project" value="TreeGrafter"/>
</dbReference>
<keyword evidence="4" id="KW-0723">Serine/threonine-protein kinase</keyword>
<dbReference type="Gene3D" id="1.10.510.10">
    <property type="entry name" value="Transferase(Phosphotransferase) domain 1"/>
    <property type="match status" value="1"/>
</dbReference>
<evidence type="ECO:0000256" key="3">
    <source>
        <dbReference type="ARBA" id="ARBA00022490"/>
    </source>
</evidence>
<evidence type="ECO:0000256" key="7">
    <source>
        <dbReference type="ARBA" id="ARBA00022777"/>
    </source>
</evidence>
<accession>A0AA36BGU5</accession>
<organism evidence="18 19">
    <name type="scientific">Octopus vulgaris</name>
    <name type="common">Common octopus</name>
    <dbReference type="NCBI Taxonomy" id="6645"/>
    <lineage>
        <taxon>Eukaryota</taxon>
        <taxon>Metazoa</taxon>
        <taxon>Spiralia</taxon>
        <taxon>Lophotrochozoa</taxon>
        <taxon>Mollusca</taxon>
        <taxon>Cephalopoda</taxon>
        <taxon>Coleoidea</taxon>
        <taxon>Octopodiformes</taxon>
        <taxon>Octopoda</taxon>
        <taxon>Incirrata</taxon>
        <taxon>Octopodidae</taxon>
        <taxon>Octopus</taxon>
    </lineage>
</organism>
<name>A0AA36BGU5_OCTVU</name>
<evidence type="ECO:0000256" key="11">
    <source>
        <dbReference type="ARBA" id="ARBA00041268"/>
    </source>
</evidence>
<evidence type="ECO:0000256" key="15">
    <source>
        <dbReference type="ARBA" id="ARBA00051680"/>
    </source>
</evidence>
<evidence type="ECO:0000256" key="10">
    <source>
        <dbReference type="ARBA" id="ARBA00040421"/>
    </source>
</evidence>
<feature type="domain" description="Protein kinase" evidence="17">
    <location>
        <begin position="638"/>
        <end position="895"/>
    </location>
</feature>
<dbReference type="Pfam" id="PF00069">
    <property type="entry name" value="Pkinase"/>
    <property type="match status" value="1"/>
</dbReference>
<keyword evidence="7" id="KW-0418">Kinase</keyword>
<keyword evidence="9" id="KW-0829">Tyrosine-protein kinase</keyword>
<dbReference type="GO" id="GO:0045743">
    <property type="term" value="P:positive regulation of fibroblast growth factor receptor signaling pathway"/>
    <property type="evidence" value="ECO:0007669"/>
    <property type="project" value="TreeGrafter"/>
</dbReference>
<keyword evidence="3" id="KW-0963">Cytoplasm</keyword>
<dbReference type="PANTHER" id="PTHR46392:SF1">
    <property type="entry name" value="DUAL SERINE_THREONINE AND TYROSINE PROTEIN KINASE"/>
    <property type="match status" value="1"/>
</dbReference>
<keyword evidence="5" id="KW-0808">Transferase</keyword>
<evidence type="ECO:0000256" key="4">
    <source>
        <dbReference type="ARBA" id="ARBA00022527"/>
    </source>
</evidence>
<evidence type="ECO:0000313" key="18">
    <source>
        <dbReference type="EMBL" id="CAI9733824.1"/>
    </source>
</evidence>
<dbReference type="InterPro" id="IPR000719">
    <property type="entry name" value="Prot_kinase_dom"/>
</dbReference>
<dbReference type="PROSITE" id="PS50011">
    <property type="entry name" value="PROTEIN_KINASE_DOM"/>
    <property type="match status" value="1"/>
</dbReference>
<dbReference type="PROSITE" id="PS00107">
    <property type="entry name" value="PROTEIN_KINASE_ATP"/>
    <property type="match status" value="1"/>
</dbReference>
<dbReference type="Gene3D" id="3.30.200.20">
    <property type="entry name" value="Phosphorylase Kinase, domain 1"/>
    <property type="match status" value="1"/>
</dbReference>
<dbReference type="SUPFAM" id="SSF56112">
    <property type="entry name" value="Protein kinase-like (PK-like)"/>
    <property type="match status" value="1"/>
</dbReference>
<sequence length="930" mass="106329">MSDKVDNALPQTTMALVEEIQNFTENSQRLKQILEETKSLYEDIKIKTANIDQQDSPDTLLLNEENAEIMSVSCKPLTFVILGQSIYTKSCIVNEIIEEDILPTFDCNYDDELITRELLIKYGEVACATFILSYGYTVIEGLQGKKDSHHTQVHKDDIVINREEVTTDNDTFSTLEITLDDKILNSGAQIIVAPSNVPTEEMEEILKNYMENVLPVFIFTFKGKTLSEKEIEELTILQHLSCLEPILFARVSPTWQQTIDTDAPDGAPNEPICKEPNCVPERISETLMYQLDRLGFTDNLDGPKNITTNYFEVETCLVEDLKDFSQMLSRFVENMLKRYLINASTVLYNVHERCLGTFILSAFEMTRDLQMTPKKLEYAEKKEKELYQELIDISASKHKEITDIIQETISSLIENIEEKMVQHHFVGIEISEDGELKNSADIKQCTSEIQNFVLNELNIAIADKLINSVNVLKELYTGTLTRTLETLETDSEFADGARTTDALKQIMNAAYHVQITFESSSSFMRLFLEKMKQLILLVPWKTPPRIDLAWKNRAAVEILNNLCQSRLAKSISSQIKERLKKSHTTFLTALRQLEHKHVNRMDKIEVSRIRVRKIHAPKVAKLALESSSLKDNAFYGIPQMGREVGRGQYGVVYSCNSWGNYSPCAIKSVIPPDEKHWNDLAMELFYAKNIPEHDRIVSIRGSVIDYMYCGGLSPAVLLIMDRLQRDLHTAIKQHLDWLSRVQVAIDVVEGIRYLHSQGLVHRDIKMKNVLLDKQNRGKLTDLGFCKPEAMMSGSIVGTPIHMAPELFTGRYDNSVDIYAFGILFWYICSGKVQLPVAFDDCTSKDHLWHAVKRGLRPEKLKAFSPECWNIMQQCWHSEPSMRPLLGVVENRLRTIQQLAWNNFDKVNPTELPAKSQPITTKWFTRAKTPI</sequence>
<dbReference type="AlphaFoldDB" id="A0AA36BGU5"/>
<dbReference type="SMART" id="SM00220">
    <property type="entry name" value="S_TKc"/>
    <property type="match status" value="1"/>
</dbReference>
<evidence type="ECO:0000256" key="14">
    <source>
        <dbReference type="ARBA" id="ARBA00049308"/>
    </source>
</evidence>
<evidence type="ECO:0000256" key="16">
    <source>
        <dbReference type="PROSITE-ProRule" id="PRU10141"/>
    </source>
</evidence>
<dbReference type="InterPro" id="IPR017441">
    <property type="entry name" value="Protein_kinase_ATP_BS"/>
</dbReference>
<evidence type="ECO:0000256" key="9">
    <source>
        <dbReference type="ARBA" id="ARBA00023137"/>
    </source>
</evidence>
<dbReference type="GO" id="GO:0005737">
    <property type="term" value="C:cytoplasm"/>
    <property type="evidence" value="ECO:0007669"/>
    <property type="project" value="UniProtKB-SubCell"/>
</dbReference>
<evidence type="ECO:0000256" key="5">
    <source>
        <dbReference type="ARBA" id="ARBA00022679"/>
    </source>
</evidence>
<dbReference type="GO" id="GO:0070374">
    <property type="term" value="P:positive regulation of ERK1 and ERK2 cascade"/>
    <property type="evidence" value="ECO:0007669"/>
    <property type="project" value="TreeGrafter"/>
</dbReference>
<keyword evidence="19" id="KW-1185">Reference proteome</keyword>
<dbReference type="GO" id="GO:0005524">
    <property type="term" value="F:ATP binding"/>
    <property type="evidence" value="ECO:0007669"/>
    <property type="project" value="UniProtKB-UniRule"/>
</dbReference>
<comment type="subcellular location">
    <subcellularLocation>
        <location evidence="1">Cytoplasm</location>
    </subcellularLocation>
</comment>
<dbReference type="EMBL" id="OX597828">
    <property type="protein sequence ID" value="CAI9733824.1"/>
    <property type="molecule type" value="Genomic_DNA"/>
</dbReference>
<evidence type="ECO:0000256" key="2">
    <source>
        <dbReference type="ARBA" id="ARBA00013203"/>
    </source>
</evidence>
<protein>
    <recommendedName>
        <fullName evidence="10">Dual serine/threonine and tyrosine protein kinase</fullName>
        <ecNumber evidence="2">2.7.12.1</ecNumber>
    </recommendedName>
    <alternativeName>
        <fullName evidence="12">Dusty protein kinase</fullName>
    </alternativeName>
    <alternativeName>
        <fullName evidence="11">Receptor-interacting serine/threonine-protein kinase 5</fullName>
    </alternativeName>
</protein>
<dbReference type="Proteomes" id="UP001162480">
    <property type="component" value="Chromosome 15"/>
</dbReference>
<dbReference type="PANTHER" id="PTHR46392">
    <property type="entry name" value="DUAL SERINE/THREONINE AND TYROSINE PROTEIN KINASE"/>
    <property type="match status" value="1"/>
</dbReference>
<feature type="binding site" evidence="16">
    <location>
        <position position="667"/>
    </location>
    <ligand>
        <name>ATP</name>
        <dbReference type="ChEBI" id="CHEBI:30616"/>
    </ligand>
</feature>
<proteinExistence type="predicted"/>
<comment type="catalytic activity">
    <reaction evidence="14">
        <text>L-threonyl-[protein] + ATP = O-phospho-L-threonyl-[protein] + ADP + H(+)</text>
        <dbReference type="Rhea" id="RHEA:46608"/>
        <dbReference type="Rhea" id="RHEA-COMP:11060"/>
        <dbReference type="Rhea" id="RHEA-COMP:11605"/>
        <dbReference type="ChEBI" id="CHEBI:15378"/>
        <dbReference type="ChEBI" id="CHEBI:30013"/>
        <dbReference type="ChEBI" id="CHEBI:30616"/>
        <dbReference type="ChEBI" id="CHEBI:61977"/>
        <dbReference type="ChEBI" id="CHEBI:456216"/>
        <dbReference type="EC" id="2.7.12.1"/>
    </reaction>
</comment>
<dbReference type="GO" id="GO:0004674">
    <property type="term" value="F:protein serine/threonine kinase activity"/>
    <property type="evidence" value="ECO:0007669"/>
    <property type="project" value="UniProtKB-KW"/>
</dbReference>
<evidence type="ECO:0000256" key="6">
    <source>
        <dbReference type="ARBA" id="ARBA00022741"/>
    </source>
</evidence>
<evidence type="ECO:0000256" key="1">
    <source>
        <dbReference type="ARBA" id="ARBA00004496"/>
    </source>
</evidence>
<evidence type="ECO:0000259" key="17">
    <source>
        <dbReference type="PROSITE" id="PS50011"/>
    </source>
</evidence>
<keyword evidence="8 16" id="KW-0067">ATP-binding</keyword>
<dbReference type="GO" id="GO:0004713">
    <property type="term" value="F:protein tyrosine kinase activity"/>
    <property type="evidence" value="ECO:0007669"/>
    <property type="project" value="UniProtKB-KW"/>
</dbReference>
<dbReference type="InterPro" id="IPR011009">
    <property type="entry name" value="Kinase-like_dom_sf"/>
</dbReference>
<dbReference type="InterPro" id="IPR008271">
    <property type="entry name" value="Ser/Thr_kinase_AS"/>
</dbReference>
<comment type="catalytic activity">
    <reaction evidence="13">
        <text>L-seryl-[protein] + ATP = O-phospho-L-seryl-[protein] + ADP + H(+)</text>
        <dbReference type="Rhea" id="RHEA:17989"/>
        <dbReference type="Rhea" id="RHEA-COMP:9863"/>
        <dbReference type="Rhea" id="RHEA-COMP:11604"/>
        <dbReference type="ChEBI" id="CHEBI:15378"/>
        <dbReference type="ChEBI" id="CHEBI:29999"/>
        <dbReference type="ChEBI" id="CHEBI:30616"/>
        <dbReference type="ChEBI" id="CHEBI:83421"/>
        <dbReference type="ChEBI" id="CHEBI:456216"/>
        <dbReference type="EC" id="2.7.12.1"/>
    </reaction>
</comment>
<keyword evidence="6 16" id="KW-0547">Nucleotide-binding</keyword>
<evidence type="ECO:0000256" key="8">
    <source>
        <dbReference type="ARBA" id="ARBA00022840"/>
    </source>
</evidence>
<dbReference type="GO" id="GO:0043066">
    <property type="term" value="P:negative regulation of apoptotic process"/>
    <property type="evidence" value="ECO:0007669"/>
    <property type="project" value="TreeGrafter"/>
</dbReference>
<evidence type="ECO:0000256" key="13">
    <source>
        <dbReference type="ARBA" id="ARBA00049003"/>
    </source>
</evidence>
<reference evidence="18" key="1">
    <citation type="submission" date="2023-08" db="EMBL/GenBank/DDBJ databases">
        <authorList>
            <person name="Alioto T."/>
            <person name="Alioto T."/>
            <person name="Gomez Garrido J."/>
        </authorList>
    </citation>
    <scope>NUCLEOTIDE SEQUENCE</scope>
</reference>
<dbReference type="GO" id="GO:0004712">
    <property type="term" value="F:protein serine/threonine/tyrosine kinase activity"/>
    <property type="evidence" value="ECO:0007669"/>
    <property type="project" value="UniProtKB-EC"/>
</dbReference>
<dbReference type="EC" id="2.7.12.1" evidence="2"/>
<gene>
    <name evidence="18" type="ORF">OCTVUL_1B015364</name>
</gene>
<evidence type="ECO:0000313" key="19">
    <source>
        <dbReference type="Proteomes" id="UP001162480"/>
    </source>
</evidence>
<comment type="catalytic activity">
    <reaction evidence="15">
        <text>L-tyrosyl-[protein] + ATP = O-phospho-L-tyrosyl-[protein] + ADP + H(+)</text>
        <dbReference type="Rhea" id="RHEA:10596"/>
        <dbReference type="Rhea" id="RHEA-COMP:10136"/>
        <dbReference type="Rhea" id="RHEA-COMP:20101"/>
        <dbReference type="ChEBI" id="CHEBI:15378"/>
        <dbReference type="ChEBI" id="CHEBI:30616"/>
        <dbReference type="ChEBI" id="CHEBI:46858"/>
        <dbReference type="ChEBI" id="CHEBI:61978"/>
        <dbReference type="ChEBI" id="CHEBI:456216"/>
        <dbReference type="EC" id="2.7.12.1"/>
    </reaction>
</comment>
<dbReference type="PROSITE" id="PS00108">
    <property type="entry name" value="PROTEIN_KINASE_ST"/>
    <property type="match status" value="1"/>
</dbReference>
<evidence type="ECO:0000256" key="12">
    <source>
        <dbReference type="ARBA" id="ARBA00042638"/>
    </source>
</evidence>